<feature type="transmembrane region" description="Helical" evidence="2">
    <location>
        <begin position="70"/>
        <end position="95"/>
    </location>
</feature>
<proteinExistence type="predicted"/>
<keyword evidence="2" id="KW-0472">Membrane</keyword>
<feature type="transmembrane region" description="Helical" evidence="2">
    <location>
        <begin position="101"/>
        <end position="122"/>
    </location>
</feature>
<evidence type="ECO:0000256" key="2">
    <source>
        <dbReference type="SAM" id="Phobius"/>
    </source>
</evidence>
<dbReference type="OrthoDB" id="5197608at2"/>
<dbReference type="Proteomes" id="UP000198589">
    <property type="component" value="Unassembled WGS sequence"/>
</dbReference>
<reference evidence="4" key="1">
    <citation type="submission" date="2016-10" db="EMBL/GenBank/DDBJ databases">
        <authorList>
            <person name="Varghese N."/>
            <person name="Submissions S."/>
        </authorList>
    </citation>
    <scope>NUCLEOTIDE SEQUENCE [LARGE SCALE GENOMIC DNA]</scope>
    <source>
        <strain evidence="4">DSM 46838</strain>
    </source>
</reference>
<evidence type="ECO:0000256" key="1">
    <source>
        <dbReference type="SAM" id="MobiDB-lite"/>
    </source>
</evidence>
<keyword evidence="2" id="KW-1133">Transmembrane helix</keyword>
<feature type="transmembrane region" description="Helical" evidence="2">
    <location>
        <begin position="160"/>
        <end position="178"/>
    </location>
</feature>
<organism evidence="3 4">
    <name type="scientific">Blastococcus tunisiensis</name>
    <dbReference type="NCBI Taxonomy" id="1798228"/>
    <lineage>
        <taxon>Bacteria</taxon>
        <taxon>Bacillati</taxon>
        <taxon>Actinomycetota</taxon>
        <taxon>Actinomycetes</taxon>
        <taxon>Geodermatophilales</taxon>
        <taxon>Geodermatophilaceae</taxon>
        <taxon>Blastococcus</taxon>
    </lineage>
</organism>
<keyword evidence="2" id="KW-0812">Transmembrane</keyword>
<evidence type="ECO:0000313" key="4">
    <source>
        <dbReference type="Proteomes" id="UP000198589"/>
    </source>
</evidence>
<feature type="transmembrane region" description="Helical" evidence="2">
    <location>
        <begin position="134"/>
        <end position="154"/>
    </location>
</feature>
<feature type="region of interest" description="Disordered" evidence="1">
    <location>
        <begin position="1"/>
        <end position="51"/>
    </location>
</feature>
<dbReference type="EMBL" id="FOND01000005">
    <property type="protein sequence ID" value="SFE71724.1"/>
    <property type="molecule type" value="Genomic_DNA"/>
</dbReference>
<dbReference type="STRING" id="1798228.SAMN05216574_105178"/>
<name>A0A1I2CTZ9_9ACTN</name>
<gene>
    <name evidence="3" type="ORF">SAMN05216574_105178</name>
</gene>
<evidence type="ECO:0000313" key="3">
    <source>
        <dbReference type="EMBL" id="SFE71724.1"/>
    </source>
</evidence>
<keyword evidence="4" id="KW-1185">Reference proteome</keyword>
<dbReference type="AlphaFoldDB" id="A0A1I2CTZ9"/>
<protein>
    <submittedName>
        <fullName evidence="3">Uncharacterized protein</fullName>
    </submittedName>
</protein>
<dbReference type="RefSeq" id="WP_092196348.1">
    <property type="nucleotide sequence ID" value="NZ_FOND01000005.1"/>
</dbReference>
<sequence length="193" mass="19755">MSSSTSGPDPEQSRPVGPEDQPGWGAPPPPPPTGGPGWVAAPPPGPGYGAPGPWSAAPGGYGAGQRPGQVTAAAIIGIVIGGIGSLFGLLGLFALGVLFEVSALLGLLFLLSVGTSVVLLYGGIQAIQGRSPRLLLLGSYASIGVQLLYTVFAMSYGEPWFSGLLSFVLPILTVFLLMQPRSREYYAARGISY</sequence>
<feature type="compositionally biased region" description="Pro residues" evidence="1">
    <location>
        <begin position="25"/>
        <end position="34"/>
    </location>
</feature>
<accession>A0A1I2CTZ9</accession>